<dbReference type="EMBL" id="FXSZ01000006">
    <property type="protein sequence ID" value="SMO67621.1"/>
    <property type="molecule type" value="Genomic_DNA"/>
</dbReference>
<name>A0A521D952_9SPHI</name>
<dbReference type="RefSeq" id="WP_185955246.1">
    <property type="nucleotide sequence ID" value="NZ_FXSZ01000006.1"/>
</dbReference>
<dbReference type="Proteomes" id="UP000315971">
    <property type="component" value="Unassembled WGS sequence"/>
</dbReference>
<protein>
    <submittedName>
        <fullName evidence="1">Uncharacterized protein</fullName>
    </submittedName>
</protein>
<keyword evidence="2" id="KW-1185">Reference proteome</keyword>
<evidence type="ECO:0000313" key="1">
    <source>
        <dbReference type="EMBL" id="SMO67621.1"/>
    </source>
</evidence>
<dbReference type="InterPro" id="IPR040807">
    <property type="entry name" value="DUF5522"/>
</dbReference>
<accession>A0A521D952</accession>
<dbReference type="AlphaFoldDB" id="A0A521D952"/>
<organism evidence="1 2">
    <name type="scientific">Solitalea koreensis</name>
    <dbReference type="NCBI Taxonomy" id="543615"/>
    <lineage>
        <taxon>Bacteria</taxon>
        <taxon>Pseudomonadati</taxon>
        <taxon>Bacteroidota</taxon>
        <taxon>Sphingobacteriia</taxon>
        <taxon>Sphingobacteriales</taxon>
        <taxon>Sphingobacteriaceae</taxon>
        <taxon>Solitalea</taxon>
    </lineage>
</organism>
<proteinExistence type="predicted"/>
<dbReference type="Pfam" id="PF17653">
    <property type="entry name" value="DUF5522"/>
    <property type="match status" value="1"/>
</dbReference>
<reference evidence="1 2" key="1">
    <citation type="submission" date="2017-05" db="EMBL/GenBank/DDBJ databases">
        <authorList>
            <person name="Varghese N."/>
            <person name="Submissions S."/>
        </authorList>
    </citation>
    <scope>NUCLEOTIDE SEQUENCE [LARGE SCALE GENOMIC DNA]</scope>
    <source>
        <strain evidence="1 2">DSM 21342</strain>
    </source>
</reference>
<sequence length="56" mass="6544">MLVEGIDYIVNANGLLVFTREYHLKRGYCCKNGCLNCPWDYAKHSKESAYKQNEKK</sequence>
<gene>
    <name evidence="1" type="ORF">SAMN06265350_10627</name>
</gene>
<evidence type="ECO:0000313" key="2">
    <source>
        <dbReference type="Proteomes" id="UP000315971"/>
    </source>
</evidence>